<evidence type="ECO:0000256" key="2">
    <source>
        <dbReference type="SAM" id="SignalP"/>
    </source>
</evidence>
<evidence type="ECO:0008006" key="5">
    <source>
        <dbReference type="Google" id="ProtNLM"/>
    </source>
</evidence>
<protein>
    <recommendedName>
        <fullName evidence="5">Secreted protein</fullName>
    </recommendedName>
</protein>
<reference evidence="3 4" key="1">
    <citation type="submission" date="2020-08" db="EMBL/GenBank/DDBJ databases">
        <title>Functional genomics of gut bacteria from endangered species of beetles.</title>
        <authorList>
            <person name="Carlos-Shanley C."/>
        </authorList>
    </citation>
    <scope>NUCLEOTIDE SEQUENCE [LARGE SCALE GENOMIC DNA]</scope>
    <source>
        <strain evidence="3 4">S00245</strain>
    </source>
</reference>
<dbReference type="RefSeq" id="WP_184249663.1">
    <property type="nucleotide sequence ID" value="NZ_JACHLR010000025.1"/>
</dbReference>
<keyword evidence="4" id="KW-1185">Reference proteome</keyword>
<dbReference type="AlphaFoldDB" id="A0A7W7NYL0"/>
<evidence type="ECO:0000313" key="3">
    <source>
        <dbReference type="EMBL" id="MBB4860584.1"/>
    </source>
</evidence>
<gene>
    <name evidence="3" type="ORF">HNO88_003928</name>
</gene>
<evidence type="ECO:0000313" key="4">
    <source>
        <dbReference type="Proteomes" id="UP000555448"/>
    </source>
</evidence>
<proteinExistence type="predicted"/>
<feature type="region of interest" description="Disordered" evidence="1">
    <location>
        <begin position="33"/>
        <end position="57"/>
    </location>
</feature>
<keyword evidence="2" id="KW-0732">Signal</keyword>
<evidence type="ECO:0000256" key="1">
    <source>
        <dbReference type="SAM" id="MobiDB-lite"/>
    </source>
</evidence>
<dbReference type="Proteomes" id="UP000555448">
    <property type="component" value="Unassembled WGS sequence"/>
</dbReference>
<accession>A0A7W7NYL0</accession>
<sequence>MKLSAAKTLQKRWRVVLEAAVICGLLLTAPGVHAQSRDAPRPQSSAPVQAPKDDGRTMTVGLDVFPTISKGTDQPRFDPSSNLLVNTLGARTGLFGAAAREGLTWANKYVPGTDQTGMVQLYSLSTTGNYGAFFGVRSSDNRAPGAQNVIGSIDLVVADGDRPHLHWARYAEGYVPKGSTAFRLLINDENSIQNESARAPTADPYDFNPQHLVNNLRVDCGIGIAGAQSCTNPLSILNNGADYRIGIVFGDKSIEVVNGTASAVAFPANYALSWFGAPGTPTWRVYSTARTRDAGRLIMADDAVSIQVGKGDKTPALRVEKDAIAAPAVIASGQPPAMSGSCTVRDQIGGSTAGAFVLAQDCAQGTIVIGFSAAAPNGWSCFGSDLTRSEGLVRETKYDSKSATFAVSDVRRSDRIVFSCTGF</sequence>
<feature type="chain" id="PRO_5031490273" description="Secreted protein" evidence="2">
    <location>
        <begin position="35"/>
        <end position="423"/>
    </location>
</feature>
<dbReference type="EMBL" id="JACHLR010000025">
    <property type="protein sequence ID" value="MBB4860584.1"/>
    <property type="molecule type" value="Genomic_DNA"/>
</dbReference>
<feature type="signal peptide" evidence="2">
    <location>
        <begin position="1"/>
        <end position="34"/>
    </location>
</feature>
<organism evidence="3 4">
    <name type="scientific">Novosphingobium chloroacetimidivorans</name>
    <dbReference type="NCBI Taxonomy" id="1428314"/>
    <lineage>
        <taxon>Bacteria</taxon>
        <taxon>Pseudomonadati</taxon>
        <taxon>Pseudomonadota</taxon>
        <taxon>Alphaproteobacteria</taxon>
        <taxon>Sphingomonadales</taxon>
        <taxon>Sphingomonadaceae</taxon>
        <taxon>Novosphingobium</taxon>
    </lineage>
</organism>
<comment type="caution">
    <text evidence="3">The sequence shown here is derived from an EMBL/GenBank/DDBJ whole genome shotgun (WGS) entry which is preliminary data.</text>
</comment>
<name>A0A7W7NYL0_9SPHN</name>